<evidence type="ECO:0000313" key="1">
    <source>
        <dbReference type="EMBL" id="SVA19745.1"/>
    </source>
</evidence>
<protein>
    <recommendedName>
        <fullName evidence="2">Zinc-ribbon domain-containing protein</fullName>
    </recommendedName>
</protein>
<accession>A0A381TUM7</accession>
<evidence type="ECO:0008006" key="2">
    <source>
        <dbReference type="Google" id="ProtNLM"/>
    </source>
</evidence>
<dbReference type="EMBL" id="UINC01005197">
    <property type="protein sequence ID" value="SVA19745.1"/>
    <property type="molecule type" value="Genomic_DNA"/>
</dbReference>
<proteinExistence type="predicted"/>
<reference evidence="1" key="1">
    <citation type="submission" date="2018-05" db="EMBL/GenBank/DDBJ databases">
        <authorList>
            <person name="Lanie J.A."/>
            <person name="Ng W.-L."/>
            <person name="Kazmierczak K.M."/>
            <person name="Andrzejewski T.M."/>
            <person name="Davidsen T.M."/>
            <person name="Wayne K.J."/>
            <person name="Tettelin H."/>
            <person name="Glass J.I."/>
            <person name="Rusch D."/>
            <person name="Podicherti R."/>
            <person name="Tsui H.-C.T."/>
            <person name="Winkler M.E."/>
        </authorList>
    </citation>
    <scope>NUCLEOTIDE SEQUENCE</scope>
</reference>
<gene>
    <name evidence="1" type="ORF">METZ01_LOCUS72599</name>
</gene>
<sequence length="60" mass="6964">MATDVQIQKVLNKLSDVNPCNHCGTRLRFGDWECPHCGVDLEEHLRLWAKQMVNELQLET</sequence>
<organism evidence="1">
    <name type="scientific">marine metagenome</name>
    <dbReference type="NCBI Taxonomy" id="408172"/>
    <lineage>
        <taxon>unclassified sequences</taxon>
        <taxon>metagenomes</taxon>
        <taxon>ecological metagenomes</taxon>
    </lineage>
</organism>
<dbReference type="AlphaFoldDB" id="A0A381TUM7"/>
<name>A0A381TUM7_9ZZZZ</name>